<dbReference type="Proteomes" id="UP000816034">
    <property type="component" value="Unassembled WGS sequence"/>
</dbReference>
<dbReference type="GeneID" id="68098362"/>
<keyword evidence="3" id="KW-1185">Reference proteome</keyword>
<dbReference type="InterPro" id="IPR051553">
    <property type="entry name" value="Ran_GTPase-activating"/>
</dbReference>
<dbReference type="RefSeq" id="XP_044547794.1">
    <property type="nucleotide sequence ID" value="XM_044695709.1"/>
</dbReference>
<evidence type="ECO:0000313" key="2">
    <source>
        <dbReference type="EMBL" id="KAG2382115.1"/>
    </source>
</evidence>
<dbReference type="Gene3D" id="2.130.10.30">
    <property type="entry name" value="Regulator of chromosome condensation 1/beta-lactamase-inhibitor protein II"/>
    <property type="match status" value="1"/>
</dbReference>
<dbReference type="SUPFAM" id="SSF50985">
    <property type="entry name" value="RCC1/BLIP-II"/>
    <property type="match status" value="1"/>
</dbReference>
<dbReference type="EMBL" id="PYSW02000025">
    <property type="protein sequence ID" value="KAG2382115.1"/>
    <property type="molecule type" value="Genomic_DNA"/>
</dbReference>
<feature type="repeat" description="RCC1" evidence="1">
    <location>
        <begin position="203"/>
        <end position="257"/>
    </location>
</feature>
<name>A0AA88KK00_NAELO</name>
<comment type="caution">
    <text evidence="2">The sequence shown here is derived from an EMBL/GenBank/DDBJ whole genome shotgun (WGS) entry which is preliminary data.</text>
</comment>
<dbReference type="AlphaFoldDB" id="A0AA88KK00"/>
<dbReference type="PROSITE" id="PS50012">
    <property type="entry name" value="RCC1_3"/>
    <property type="match status" value="1"/>
</dbReference>
<proteinExistence type="predicted"/>
<accession>A0AA88KK00</accession>
<protein>
    <submittedName>
        <fullName evidence="2">Uncharacterized protein</fullName>
    </submittedName>
</protein>
<sequence length="448" mass="49699">MSKHTVVPSSQIIASSGEQTTHQLIEFITQQNPSVSGFIKILARRDYIYAITYPDHEIYCTQLKHWINNTSSSLMFDPLEKNGNGLEIGLKRAYFVAASYDACFILVDRIVDGIVMPDLREGYATHELPNGECYEIPKRSSVVCLQIGRNTDVSTYCSELVNLSSNENPKFWLSGIENALRKDEFITYMACAANTLVLVTNHGRLIVGGSNGFGECGYGEKRSFSATSPHPFCEENPHVKFCKVACGDHNIVALTQCGRIYVCGYNSTCELGISDTGDQKEIKESVGFAKITHSDPAIDVACHYYGVIFLTKSGSVFVSGGSNKSLTQITLPYQYNGTLFNVVKSIGAGSQSFMISLTDSNHSDYLLLTVSRQSNYASPIEMHKEFFRSISPNTQRIDVTGSDHMSYISYVQQRAVIAGTTLQKQLTKHLTDCYEEKSLSDIDMIFFV</sequence>
<evidence type="ECO:0000256" key="1">
    <source>
        <dbReference type="PROSITE-ProRule" id="PRU00235"/>
    </source>
</evidence>
<organism evidence="2 3">
    <name type="scientific">Naegleria lovaniensis</name>
    <name type="common">Amoeba</name>
    <dbReference type="NCBI Taxonomy" id="51637"/>
    <lineage>
        <taxon>Eukaryota</taxon>
        <taxon>Discoba</taxon>
        <taxon>Heterolobosea</taxon>
        <taxon>Tetramitia</taxon>
        <taxon>Eutetramitia</taxon>
        <taxon>Vahlkampfiidae</taxon>
        <taxon>Naegleria</taxon>
    </lineage>
</organism>
<reference evidence="2 3" key="1">
    <citation type="journal article" date="2018" name="BMC Genomics">
        <title>The genome of Naegleria lovaniensis, the basis for a comparative approach to unravel pathogenicity factors of the human pathogenic amoeba N. fowleri.</title>
        <authorList>
            <person name="Liechti N."/>
            <person name="Schurch N."/>
            <person name="Bruggmann R."/>
            <person name="Wittwer M."/>
        </authorList>
    </citation>
    <scope>NUCLEOTIDE SEQUENCE [LARGE SCALE GENOMIC DNA]</scope>
    <source>
        <strain evidence="2 3">ATCC 30569</strain>
    </source>
</reference>
<dbReference type="InterPro" id="IPR000408">
    <property type="entry name" value="Reg_chr_condens"/>
</dbReference>
<gene>
    <name evidence="2" type="ORF">C9374_005907</name>
</gene>
<dbReference type="InterPro" id="IPR009091">
    <property type="entry name" value="RCC1/BLIP-II"/>
</dbReference>
<dbReference type="PANTHER" id="PTHR45982:SF1">
    <property type="entry name" value="REGULATOR OF CHROMOSOME CONDENSATION"/>
    <property type="match status" value="1"/>
</dbReference>
<evidence type="ECO:0000313" key="3">
    <source>
        <dbReference type="Proteomes" id="UP000816034"/>
    </source>
</evidence>
<dbReference type="PANTHER" id="PTHR45982">
    <property type="entry name" value="REGULATOR OF CHROMOSOME CONDENSATION"/>
    <property type="match status" value="1"/>
</dbReference>